<reference evidence="1 2" key="1">
    <citation type="journal article" date="2019" name="Fungal Biol. Biotechnol.">
        <title>Draft genome sequence of fastidious pathogen Ceratobasidium theobromae, which causes vascular-streak dieback in Theobroma cacao.</title>
        <authorList>
            <person name="Ali S.S."/>
            <person name="Asman A."/>
            <person name="Shao J."/>
            <person name="Firmansyah A.P."/>
            <person name="Susilo A.W."/>
            <person name="Rosmana A."/>
            <person name="McMahon P."/>
            <person name="Junaid M."/>
            <person name="Guest D."/>
            <person name="Kheng T.Y."/>
            <person name="Meinhardt L.W."/>
            <person name="Bailey B.A."/>
        </authorList>
    </citation>
    <scope>NUCLEOTIDE SEQUENCE [LARGE SCALE GENOMIC DNA]</scope>
    <source>
        <strain evidence="1 2">CT2</strain>
    </source>
</reference>
<dbReference type="Proteomes" id="UP000383932">
    <property type="component" value="Unassembled WGS sequence"/>
</dbReference>
<organism evidence="1 2">
    <name type="scientific">Ceratobasidium theobromae</name>
    <dbReference type="NCBI Taxonomy" id="1582974"/>
    <lineage>
        <taxon>Eukaryota</taxon>
        <taxon>Fungi</taxon>
        <taxon>Dikarya</taxon>
        <taxon>Basidiomycota</taxon>
        <taxon>Agaricomycotina</taxon>
        <taxon>Agaricomycetes</taxon>
        <taxon>Cantharellales</taxon>
        <taxon>Ceratobasidiaceae</taxon>
        <taxon>Ceratobasidium</taxon>
    </lineage>
</organism>
<evidence type="ECO:0000313" key="1">
    <source>
        <dbReference type="EMBL" id="KAB5591596.1"/>
    </source>
</evidence>
<dbReference type="EMBL" id="SSOP01000097">
    <property type="protein sequence ID" value="KAB5591596.1"/>
    <property type="molecule type" value="Genomic_DNA"/>
</dbReference>
<gene>
    <name evidence="1" type="ORF">CTheo_4944</name>
</gene>
<comment type="caution">
    <text evidence="1">The sequence shown here is derived from an EMBL/GenBank/DDBJ whole genome shotgun (WGS) entry which is preliminary data.</text>
</comment>
<evidence type="ECO:0008006" key="3">
    <source>
        <dbReference type="Google" id="ProtNLM"/>
    </source>
</evidence>
<accession>A0A5N5QJG1</accession>
<name>A0A5N5QJG1_9AGAM</name>
<evidence type="ECO:0000313" key="2">
    <source>
        <dbReference type="Proteomes" id="UP000383932"/>
    </source>
</evidence>
<sequence>MISDFCDNNKNSASECQRDPKYYHSDGSIIFLVDGVLFKLQASLIFGSRIGHDCPAATVDPFNRPTPMYLEDITSGASDSSDPSPITLAKVTVRQFRHYLLLIFGLPTDKEYTKTVTGPLHPSRYTSDLCIRYLDTSCLAYRFGRTDIEEWAINMLYDSLTKSMHNLTLGAWDKDTLKQLRLFTRGKKPELPSVTFIQYFISVSVNEAALAEGNIIAASNHETCVQLYKDPKLPIEDPALFGCVFASILSLGNRSSTWTTKLAGKMRAILYNAQVEFVNLSAQFQSLHWLVQPEAPSALPAFETICSCCRRRFLTLWSESFGKCGNLGSSVLLRDISSLAQLPQRRLSLVHKWEDDRAPVITLPPPQSNTWFRKADPPLVCEQGRCSLDDILLNIDDRIQQVFEEITTHYRRFFAALEEDTDN</sequence>
<keyword evidence="2" id="KW-1185">Reference proteome</keyword>
<dbReference type="AlphaFoldDB" id="A0A5N5QJG1"/>
<proteinExistence type="predicted"/>
<protein>
    <recommendedName>
        <fullName evidence="3">BTB domain-containing protein</fullName>
    </recommendedName>
</protein>
<dbReference type="OrthoDB" id="3238373at2759"/>